<organism evidence="9 10">
    <name type="scientific">Methanospirillum purgamenti</name>
    <dbReference type="NCBI Taxonomy" id="2834276"/>
    <lineage>
        <taxon>Archaea</taxon>
        <taxon>Methanobacteriati</taxon>
        <taxon>Methanobacteriota</taxon>
        <taxon>Stenosarchaea group</taxon>
        <taxon>Methanomicrobia</taxon>
        <taxon>Methanomicrobiales</taxon>
        <taxon>Methanospirillaceae</taxon>
        <taxon>Methanospirillum</taxon>
    </lineage>
</organism>
<dbReference type="Gene3D" id="1.20.5.620">
    <property type="entry name" value="F1F0 ATP synthase subunit B, membrane domain"/>
    <property type="match status" value="1"/>
</dbReference>
<dbReference type="Proteomes" id="UP000680656">
    <property type="component" value="Chromosome"/>
</dbReference>
<dbReference type="InterPro" id="IPR038495">
    <property type="entry name" value="ATPase_E_C"/>
</dbReference>
<comment type="function">
    <text evidence="8">Component of the A-type ATP synthase that produces ATP from ADP in the presence of a proton gradient across the membrane.</text>
</comment>
<dbReference type="KEGG" id="mrtj:KHC33_05605"/>
<dbReference type="GO" id="GO:0005524">
    <property type="term" value="F:ATP binding"/>
    <property type="evidence" value="ECO:0007669"/>
    <property type="project" value="UniProtKB-UniRule"/>
</dbReference>
<evidence type="ECO:0000256" key="4">
    <source>
        <dbReference type="ARBA" id="ARBA00022781"/>
    </source>
</evidence>
<comment type="subcellular location">
    <subcellularLocation>
        <location evidence="8">Cell membrane</location>
        <topology evidence="8">Peripheral membrane protein</topology>
    </subcellularLocation>
</comment>
<dbReference type="Pfam" id="PF01991">
    <property type="entry name" value="vATP-synt_E"/>
    <property type="match status" value="1"/>
</dbReference>
<evidence type="ECO:0000256" key="8">
    <source>
        <dbReference type="HAMAP-Rule" id="MF_00311"/>
    </source>
</evidence>
<sequence length="197" mass="22132">MAYEDLIKSIESAADEKNREVLLDADREIEAILRETETELSAIHAQYLEKAKRDLALESNRQKFLAKQEVKRKVSSVRQQLIHEAIDKSLQNMAHIRSDSMYASLYERLVDEVIRSLAGEQIVLHIDPADATLCEKVLHKNGLDYCIEEDLRTIGGLCGTSADGKIRADNTLETRLSKIQEQSTLEIITLILGGPDG</sequence>
<dbReference type="GO" id="GO:0033178">
    <property type="term" value="C:proton-transporting two-sector ATPase complex, catalytic domain"/>
    <property type="evidence" value="ECO:0007669"/>
    <property type="project" value="InterPro"/>
</dbReference>
<comment type="similarity">
    <text evidence="1 8">Belongs to the V-ATPase E subunit family.</text>
</comment>
<evidence type="ECO:0000313" key="9">
    <source>
        <dbReference type="EMBL" id="QVV89970.1"/>
    </source>
</evidence>
<evidence type="ECO:0000256" key="6">
    <source>
        <dbReference type="ARBA" id="ARBA00023136"/>
    </source>
</evidence>
<dbReference type="Gene3D" id="3.30.2320.30">
    <property type="entry name" value="ATP synthase, E subunit, C-terminal"/>
    <property type="match status" value="1"/>
</dbReference>
<evidence type="ECO:0000256" key="2">
    <source>
        <dbReference type="ARBA" id="ARBA00022448"/>
    </source>
</evidence>
<dbReference type="GO" id="GO:0046933">
    <property type="term" value="F:proton-transporting ATP synthase activity, rotational mechanism"/>
    <property type="evidence" value="ECO:0007669"/>
    <property type="project" value="UniProtKB-UniRule"/>
</dbReference>
<dbReference type="HAMAP" id="MF_00311">
    <property type="entry name" value="ATP_synth_E_arch"/>
    <property type="match status" value="1"/>
</dbReference>
<dbReference type="RefSeq" id="WP_214420750.1">
    <property type="nucleotide sequence ID" value="NZ_CP075546.1"/>
</dbReference>
<keyword evidence="4 8" id="KW-0375">Hydrogen ion transport</keyword>
<gene>
    <name evidence="8" type="primary">atpE</name>
    <name evidence="9" type="ORF">KHC33_05605</name>
</gene>
<reference evidence="9 10" key="1">
    <citation type="submission" date="2021-05" db="EMBL/GenBank/DDBJ databases">
        <title>A novel Methanospirillum isolate from a pyrite-forming mixed culture.</title>
        <authorList>
            <person name="Bunk B."/>
            <person name="Sproer C."/>
            <person name="Spring S."/>
            <person name="Pester M."/>
        </authorList>
    </citation>
    <scope>NUCLEOTIDE SEQUENCE [LARGE SCALE GENOMIC DNA]</scope>
    <source>
        <strain evidence="9 10">J.3.6.1-F.2.7.3</strain>
    </source>
</reference>
<protein>
    <recommendedName>
        <fullName evidence="8">A-type ATP synthase subunit E</fullName>
    </recommendedName>
</protein>
<keyword evidence="6 8" id="KW-0472">Membrane</keyword>
<evidence type="ECO:0000256" key="3">
    <source>
        <dbReference type="ARBA" id="ARBA00022475"/>
    </source>
</evidence>
<dbReference type="GO" id="GO:0005886">
    <property type="term" value="C:plasma membrane"/>
    <property type="evidence" value="ECO:0007669"/>
    <property type="project" value="UniProtKB-SubCell"/>
</dbReference>
<proteinExistence type="inferred from homology"/>
<evidence type="ECO:0000256" key="5">
    <source>
        <dbReference type="ARBA" id="ARBA00023065"/>
    </source>
</evidence>
<keyword evidence="7 8" id="KW-0066">ATP synthesis</keyword>
<dbReference type="InterPro" id="IPR002842">
    <property type="entry name" value="ATPase_V1_Esu"/>
</dbReference>
<evidence type="ECO:0000313" key="10">
    <source>
        <dbReference type="Proteomes" id="UP000680656"/>
    </source>
</evidence>
<keyword evidence="2 8" id="KW-0813">Transport</keyword>
<dbReference type="SUPFAM" id="SSF160527">
    <property type="entry name" value="V-type ATPase subunit E-like"/>
    <property type="match status" value="1"/>
</dbReference>
<keyword evidence="10" id="KW-1185">Reference proteome</keyword>
<dbReference type="GO" id="GO:0042777">
    <property type="term" value="P:proton motive force-driven plasma membrane ATP synthesis"/>
    <property type="evidence" value="ECO:0007669"/>
    <property type="project" value="UniProtKB-UniRule"/>
</dbReference>
<keyword evidence="3 8" id="KW-1003">Cell membrane</keyword>
<name>A0A8E7EKW3_9EURY</name>
<evidence type="ECO:0000256" key="7">
    <source>
        <dbReference type="ARBA" id="ARBA00023310"/>
    </source>
</evidence>
<dbReference type="GeneID" id="65096639"/>
<dbReference type="EMBL" id="CP075546">
    <property type="protein sequence ID" value="QVV89970.1"/>
    <property type="molecule type" value="Genomic_DNA"/>
</dbReference>
<evidence type="ECO:0000256" key="1">
    <source>
        <dbReference type="ARBA" id="ARBA00005901"/>
    </source>
</evidence>
<dbReference type="GO" id="GO:0046961">
    <property type="term" value="F:proton-transporting ATPase activity, rotational mechanism"/>
    <property type="evidence" value="ECO:0007669"/>
    <property type="project" value="InterPro"/>
</dbReference>
<dbReference type="AlphaFoldDB" id="A0A8E7EKW3"/>
<keyword evidence="5 8" id="KW-0406">Ion transport</keyword>
<accession>A0A8E7EKW3</accession>
<comment type="subunit">
    <text evidence="8">Has multiple subunits with at least A(3), B(3), C, D, E, F, H, I and proteolipid K(x).</text>
</comment>